<dbReference type="SMART" id="SM00363">
    <property type="entry name" value="S4"/>
    <property type="match status" value="1"/>
</dbReference>
<feature type="compositionally biased region" description="Low complexity" evidence="2">
    <location>
        <begin position="100"/>
        <end position="112"/>
    </location>
</feature>
<proteinExistence type="predicted"/>
<dbReference type="GO" id="GO:0003723">
    <property type="term" value="F:RNA binding"/>
    <property type="evidence" value="ECO:0007669"/>
    <property type="project" value="UniProtKB-KW"/>
</dbReference>
<dbReference type="Proteomes" id="UP000095347">
    <property type="component" value="Unassembled WGS sequence"/>
</dbReference>
<dbReference type="InterPro" id="IPR002942">
    <property type="entry name" value="S4_RNA-bd"/>
</dbReference>
<dbReference type="InterPro" id="IPR036986">
    <property type="entry name" value="S4_RNA-bd_sf"/>
</dbReference>
<sequence>MTDTIAEGPIRIDKWLWHARFFKSRTLAGKFCQGAHVRLNDKLISKAHVMVGPGDVLTFAKEHLVKVVQIKSVGTRRGPAPEARTLYSDLSPPPPEKTARPFAPARPALRDAGSGRPTKAQRRAIDRLQNLD</sequence>
<evidence type="ECO:0000256" key="1">
    <source>
        <dbReference type="PROSITE-ProRule" id="PRU00182"/>
    </source>
</evidence>
<dbReference type="STRING" id="28181.BEN30_02345"/>
<evidence type="ECO:0000259" key="3">
    <source>
        <dbReference type="SMART" id="SM00363"/>
    </source>
</evidence>
<dbReference type="AlphaFoldDB" id="A0A1E5QCA8"/>
<reference evidence="5" key="1">
    <citation type="submission" date="2016-07" db="EMBL/GenBank/DDBJ databases">
        <authorList>
            <person name="Florea S."/>
            <person name="Webb J.S."/>
            <person name="Jaromczyk J."/>
            <person name="Schardl C.L."/>
        </authorList>
    </citation>
    <scope>NUCLEOTIDE SEQUENCE [LARGE SCALE GENOMIC DNA]</scope>
    <source>
        <strain evidence="5">MV-1</strain>
    </source>
</reference>
<name>A0A1E5QCA8_9PROT</name>
<dbReference type="RefSeq" id="WP_069956409.1">
    <property type="nucleotide sequence ID" value="NZ_MCGG01000002.1"/>
</dbReference>
<dbReference type="Gene3D" id="3.10.290.10">
    <property type="entry name" value="RNA-binding S4 domain"/>
    <property type="match status" value="1"/>
</dbReference>
<protein>
    <recommendedName>
        <fullName evidence="3">RNA-binding S4 domain-containing protein</fullName>
    </recommendedName>
</protein>
<organism evidence="4 5">
    <name type="scientific">Magnetovibrio blakemorei</name>
    <dbReference type="NCBI Taxonomy" id="28181"/>
    <lineage>
        <taxon>Bacteria</taxon>
        <taxon>Pseudomonadati</taxon>
        <taxon>Pseudomonadota</taxon>
        <taxon>Alphaproteobacteria</taxon>
        <taxon>Rhodospirillales</taxon>
        <taxon>Magnetovibrionaceae</taxon>
        <taxon>Magnetovibrio</taxon>
    </lineage>
</organism>
<comment type="caution">
    <text evidence="4">The sequence shown here is derived from an EMBL/GenBank/DDBJ whole genome shotgun (WGS) entry which is preliminary data.</text>
</comment>
<gene>
    <name evidence="4" type="ORF">BEN30_02345</name>
</gene>
<dbReference type="SUPFAM" id="SSF55174">
    <property type="entry name" value="Alpha-L RNA-binding motif"/>
    <property type="match status" value="1"/>
</dbReference>
<evidence type="ECO:0000313" key="5">
    <source>
        <dbReference type="Proteomes" id="UP000095347"/>
    </source>
</evidence>
<dbReference type="PROSITE" id="PS50889">
    <property type="entry name" value="S4"/>
    <property type="match status" value="1"/>
</dbReference>
<evidence type="ECO:0000256" key="2">
    <source>
        <dbReference type="SAM" id="MobiDB-lite"/>
    </source>
</evidence>
<accession>A0A1E5QCA8</accession>
<dbReference type="EMBL" id="MCGG01000002">
    <property type="protein sequence ID" value="OEJ69693.1"/>
    <property type="molecule type" value="Genomic_DNA"/>
</dbReference>
<dbReference type="Pfam" id="PF01479">
    <property type="entry name" value="S4"/>
    <property type="match status" value="1"/>
</dbReference>
<dbReference type="OrthoDB" id="9797176at2"/>
<feature type="region of interest" description="Disordered" evidence="2">
    <location>
        <begin position="73"/>
        <end position="132"/>
    </location>
</feature>
<keyword evidence="5" id="KW-1185">Reference proteome</keyword>
<evidence type="ECO:0000313" key="4">
    <source>
        <dbReference type="EMBL" id="OEJ69693.1"/>
    </source>
</evidence>
<feature type="domain" description="RNA-binding S4" evidence="3">
    <location>
        <begin position="10"/>
        <end position="71"/>
    </location>
</feature>
<dbReference type="CDD" id="cd00165">
    <property type="entry name" value="S4"/>
    <property type="match status" value="1"/>
</dbReference>
<keyword evidence="1" id="KW-0694">RNA-binding</keyword>